<sequence length="395" mass="42132">MKMKTYLALLGIVLSTLFFTYSCSEKAQDLPRKHSGVETFTERDANPQWQAIQYYNRINESFGLSGDKDNSAAIASLPDYYGGAFINEQNKLVVYVTGDLATASEKIATITGSKEVIVRAAKYSYKELTGIMNNLNRIKQQEAGRVAISDFTTWYLSDAENKIVVELENFSDDKIKAFRSNILHSAAIEFRRSNGRIKLEATLDPGCKAAVNSTGTSYGSFSFRARRTSDSKKGVVTAGHVVSVGDALYYSGTVIGNCSQSNNSGSVDAAFVPVNDTTNYTPSNTLCGTATILSVSTSLPGTGTLVNLRGATTGTSSGNIISTNASTTNASGVVFTNLTSADYTSDAGDSGGIIYTYVSATNTRFTVGIHKGANATTKFFTKAGLALSTLGVARY</sequence>
<dbReference type="GO" id="GO:0006508">
    <property type="term" value="P:proteolysis"/>
    <property type="evidence" value="ECO:0007669"/>
    <property type="project" value="UniProtKB-KW"/>
</dbReference>
<dbReference type="GO" id="GO:0004252">
    <property type="term" value="F:serine-type endopeptidase activity"/>
    <property type="evidence" value="ECO:0007669"/>
    <property type="project" value="InterPro"/>
</dbReference>
<keyword evidence="5" id="KW-1015">Disulfide bond</keyword>
<keyword evidence="3" id="KW-0378">Hydrolase</keyword>
<reference evidence="7 8" key="1">
    <citation type="submission" date="2020-01" db="EMBL/GenBank/DDBJ databases">
        <title>Complete genome sequence of Chitinophaga sp. H33E-04 isolated from quinoa roots.</title>
        <authorList>
            <person name="Weon H.-Y."/>
            <person name="Lee S.A."/>
        </authorList>
    </citation>
    <scope>NUCLEOTIDE SEQUENCE [LARGE SCALE GENOMIC DNA]</scope>
    <source>
        <strain evidence="7 8">H33E-04</strain>
    </source>
</reference>
<evidence type="ECO:0000256" key="6">
    <source>
        <dbReference type="SAM" id="SignalP"/>
    </source>
</evidence>
<keyword evidence="6" id="KW-0732">Signal</keyword>
<dbReference type="InterPro" id="IPR009003">
    <property type="entry name" value="Peptidase_S1_PA"/>
</dbReference>
<evidence type="ECO:0000256" key="2">
    <source>
        <dbReference type="ARBA" id="ARBA00022670"/>
    </source>
</evidence>
<dbReference type="InterPro" id="IPR043504">
    <property type="entry name" value="Peptidase_S1_PA_chymotrypsin"/>
</dbReference>
<proteinExistence type="inferred from homology"/>
<accession>A0A6B9ZD57</accession>
<evidence type="ECO:0000256" key="3">
    <source>
        <dbReference type="ARBA" id="ARBA00022801"/>
    </source>
</evidence>
<comment type="similarity">
    <text evidence="1">Belongs to the peptidase S1 family.</text>
</comment>
<dbReference type="RefSeq" id="WP_162331384.1">
    <property type="nucleotide sequence ID" value="NZ_CP048113.1"/>
</dbReference>
<dbReference type="PRINTS" id="PR00861">
    <property type="entry name" value="ALYTICPTASE"/>
</dbReference>
<feature type="signal peptide" evidence="6">
    <location>
        <begin position="1"/>
        <end position="27"/>
    </location>
</feature>
<evidence type="ECO:0000313" key="8">
    <source>
        <dbReference type="Proteomes" id="UP000476411"/>
    </source>
</evidence>
<dbReference type="KEGG" id="chih:GWR21_08820"/>
<evidence type="ECO:0000256" key="1">
    <source>
        <dbReference type="ARBA" id="ARBA00007664"/>
    </source>
</evidence>
<dbReference type="Gene3D" id="2.40.10.10">
    <property type="entry name" value="Trypsin-like serine proteases"/>
    <property type="match status" value="2"/>
</dbReference>
<protein>
    <submittedName>
        <fullName evidence="7">Uncharacterized protein</fullName>
    </submittedName>
</protein>
<feature type="chain" id="PRO_5025353179" evidence="6">
    <location>
        <begin position="28"/>
        <end position="395"/>
    </location>
</feature>
<keyword evidence="8" id="KW-1185">Reference proteome</keyword>
<dbReference type="SUPFAM" id="SSF50494">
    <property type="entry name" value="Trypsin-like serine proteases"/>
    <property type="match status" value="1"/>
</dbReference>
<dbReference type="AlphaFoldDB" id="A0A6B9ZD57"/>
<dbReference type="InterPro" id="IPR001316">
    <property type="entry name" value="Pept_S1A_streptogrisin"/>
</dbReference>
<organism evidence="7 8">
    <name type="scientific">Chitinophaga agri</name>
    <dbReference type="NCBI Taxonomy" id="2703787"/>
    <lineage>
        <taxon>Bacteria</taxon>
        <taxon>Pseudomonadati</taxon>
        <taxon>Bacteroidota</taxon>
        <taxon>Chitinophagia</taxon>
        <taxon>Chitinophagales</taxon>
        <taxon>Chitinophagaceae</taxon>
        <taxon>Chitinophaga</taxon>
    </lineage>
</organism>
<name>A0A6B9ZD57_9BACT</name>
<evidence type="ECO:0000313" key="7">
    <source>
        <dbReference type="EMBL" id="QHS59689.1"/>
    </source>
</evidence>
<dbReference type="Proteomes" id="UP000476411">
    <property type="component" value="Chromosome"/>
</dbReference>
<evidence type="ECO:0000256" key="5">
    <source>
        <dbReference type="ARBA" id="ARBA00023157"/>
    </source>
</evidence>
<keyword evidence="4" id="KW-0720">Serine protease</keyword>
<dbReference type="EMBL" id="CP048113">
    <property type="protein sequence ID" value="QHS59689.1"/>
    <property type="molecule type" value="Genomic_DNA"/>
</dbReference>
<dbReference type="PROSITE" id="PS51257">
    <property type="entry name" value="PROKAR_LIPOPROTEIN"/>
    <property type="match status" value="1"/>
</dbReference>
<keyword evidence="2" id="KW-0645">Protease</keyword>
<evidence type="ECO:0000256" key="4">
    <source>
        <dbReference type="ARBA" id="ARBA00022825"/>
    </source>
</evidence>
<gene>
    <name evidence="7" type="ORF">GWR21_08820</name>
</gene>